<evidence type="ECO:0000256" key="1">
    <source>
        <dbReference type="SAM" id="MobiDB-lite"/>
    </source>
</evidence>
<keyword evidence="2" id="KW-0472">Membrane</keyword>
<dbReference type="InterPro" id="IPR011047">
    <property type="entry name" value="Quinoprotein_ADH-like_sf"/>
</dbReference>
<dbReference type="Gene3D" id="2.130.10.10">
    <property type="entry name" value="YVTN repeat-like/Quinoprotein amine dehydrogenase"/>
    <property type="match status" value="1"/>
</dbReference>
<protein>
    <submittedName>
        <fullName evidence="4">PQQ-like beta-propeller repeat protein</fullName>
    </submittedName>
</protein>
<accession>A0ABY3XSQ2</accession>
<feature type="domain" description="Pyrrolo-quinoline quinone repeat" evidence="3">
    <location>
        <begin position="393"/>
        <end position="555"/>
    </location>
</feature>
<dbReference type="InterPro" id="IPR015943">
    <property type="entry name" value="WD40/YVTN_repeat-like_dom_sf"/>
</dbReference>
<organism evidence="4 5">
    <name type="scientific">Streptomyces tubbatahanensis</name>
    <dbReference type="NCBI Taxonomy" id="2923272"/>
    <lineage>
        <taxon>Bacteria</taxon>
        <taxon>Bacillati</taxon>
        <taxon>Actinomycetota</taxon>
        <taxon>Actinomycetes</taxon>
        <taxon>Kitasatosporales</taxon>
        <taxon>Streptomycetaceae</taxon>
        <taxon>Streptomyces</taxon>
    </lineage>
</organism>
<evidence type="ECO:0000313" key="5">
    <source>
        <dbReference type="Proteomes" id="UP001202244"/>
    </source>
</evidence>
<name>A0ABY3XSQ2_9ACTN</name>
<feature type="compositionally biased region" description="Pro residues" evidence="1">
    <location>
        <begin position="1"/>
        <end position="11"/>
    </location>
</feature>
<feature type="compositionally biased region" description="Low complexity" evidence="1">
    <location>
        <begin position="27"/>
        <end position="57"/>
    </location>
</feature>
<feature type="compositionally biased region" description="Pro residues" evidence="1">
    <location>
        <begin position="106"/>
        <end position="127"/>
    </location>
</feature>
<dbReference type="SUPFAM" id="SSF50998">
    <property type="entry name" value="Quinoprotein alcohol dehydrogenase-like"/>
    <property type="match status" value="1"/>
</dbReference>
<dbReference type="RefSeq" id="WP_242751594.1">
    <property type="nucleotide sequence ID" value="NZ_CP093846.1"/>
</dbReference>
<dbReference type="Pfam" id="PF13360">
    <property type="entry name" value="PQQ_2"/>
    <property type="match status" value="1"/>
</dbReference>
<evidence type="ECO:0000259" key="3">
    <source>
        <dbReference type="Pfam" id="PF13360"/>
    </source>
</evidence>
<feature type="region of interest" description="Disordered" evidence="1">
    <location>
        <begin position="1"/>
        <end position="151"/>
    </location>
</feature>
<evidence type="ECO:0000256" key="2">
    <source>
        <dbReference type="SAM" id="Phobius"/>
    </source>
</evidence>
<feature type="region of interest" description="Disordered" evidence="1">
    <location>
        <begin position="192"/>
        <end position="220"/>
    </location>
</feature>
<evidence type="ECO:0000313" key="4">
    <source>
        <dbReference type="EMBL" id="UNS97459.1"/>
    </source>
</evidence>
<dbReference type="EMBL" id="CP093846">
    <property type="protein sequence ID" value="UNS97459.1"/>
    <property type="molecule type" value="Genomic_DNA"/>
</dbReference>
<keyword evidence="2" id="KW-0812">Transmembrane</keyword>
<proteinExistence type="predicted"/>
<feature type="transmembrane region" description="Helical" evidence="2">
    <location>
        <begin position="167"/>
        <end position="188"/>
    </location>
</feature>
<keyword evidence="2" id="KW-1133">Transmembrane helix</keyword>
<dbReference type="InterPro" id="IPR002372">
    <property type="entry name" value="PQQ_rpt_dom"/>
</dbReference>
<dbReference type="Proteomes" id="UP001202244">
    <property type="component" value="Chromosome"/>
</dbReference>
<sequence>MSQPPPPPSQPPSGGFGAPQEPPQDAQGQPSYGYPQQPGQQPYGYPQQPGQQPYGAPQQPPQPPQAPGSFSKEPPTPAAPPGYGYPQGQGQGQGHAAPTQAAFGAVPPPSGPPTPPGPPAPPGPPPGGYGQQQMPGGYGQQPPGGYPYANTPGGMPGGGGARNNSKVLMIVAAVVAVVLIAGGGVFFLTKDDGGGGGGGGKDDPSPAAEKNPNSPPKNTQAQQIVDMKAPSVNDVTSVAGAWATDKVFAKSSVHEMILQDLKTKKQTKISLKGNVCAASNEMTKDHKVAVVVQATISPAADCNRMVIVDLDAKKIAWDKTMPNADTRSVDNVAISGDTVASAWIGGSVGYKISDKKKVWEAKPSNCRDKGYQGGKSLVAVVECGRDYDKPQVSVQKLDPDTGKAKWKYEPPKGVKDVRVASTDPLVLVAGAGDELTSDVLTVGEDKKLKAKISLGERYNKPCELEVNGCYAMAVGPDTVYLSTTEHDGSSDLSETNEVMAFDFDTGKAKWKSSAGEDRTIIPFKMQGSNVLGYKTPSYGHGGEIVTIEPKKGKQTRLLKMPASDIGQGEQAFSVDAYSVDAPIIFENNRLFLQDTLISERRSSDDETPRLAVGYGPTGG</sequence>
<feature type="compositionally biased region" description="Low complexity" evidence="1">
    <location>
        <begin position="131"/>
        <end position="148"/>
    </location>
</feature>
<reference evidence="4 5" key="1">
    <citation type="journal article" date="2023" name="Microbiol. Spectr.">
        <title>Synergy between Genome Mining, Metabolomics, and Bioinformatics Uncovers Antibacterial Chlorinated Carbazole Alkaloids and Their Biosynthetic Gene Cluster from Streptomyces tubbatahanensis sp. nov., a Novel Actinomycete Isolated from Sulu Sea, Philippines.</title>
        <authorList>
            <person name="Tenebro C.P."/>
            <person name="Trono D.J.V.L."/>
            <person name="Balida L.A.P."/>
            <person name="Bayog L.K.A."/>
            <person name="Bruna J.R."/>
            <person name="Sabido E.M."/>
            <person name="Caspe D.P.C."/>
            <person name="de Los Santos E.L.C."/>
            <person name="Saludes J.P."/>
            <person name="Dalisay D.S."/>
        </authorList>
    </citation>
    <scope>NUCLEOTIDE SEQUENCE [LARGE SCALE GENOMIC DNA]</scope>
    <source>
        <strain evidence="4 5">DSD3025</strain>
    </source>
</reference>
<keyword evidence="5" id="KW-1185">Reference proteome</keyword>
<gene>
    <name evidence="4" type="ORF">MMF93_13870</name>
</gene>